<accession>A0ABR7RKA4</accession>
<protein>
    <submittedName>
        <fullName evidence="2">Insulinase family protein</fullName>
    </submittedName>
</protein>
<gene>
    <name evidence="2" type="ORF">IBL26_09190</name>
</gene>
<dbReference type="PANTHER" id="PTHR11851:SF224">
    <property type="entry name" value="PROCESSING PROTEASE"/>
    <property type="match status" value="1"/>
</dbReference>
<organism evidence="2 3">
    <name type="scientific">Teichococcus aerophilus</name>
    <dbReference type="NCBI Taxonomy" id="1224513"/>
    <lineage>
        <taxon>Bacteria</taxon>
        <taxon>Pseudomonadati</taxon>
        <taxon>Pseudomonadota</taxon>
        <taxon>Alphaproteobacteria</taxon>
        <taxon>Acetobacterales</taxon>
        <taxon>Roseomonadaceae</taxon>
        <taxon>Roseomonas</taxon>
    </lineage>
</organism>
<dbReference type="PANTHER" id="PTHR11851">
    <property type="entry name" value="METALLOPROTEASE"/>
    <property type="match status" value="1"/>
</dbReference>
<proteinExistence type="predicted"/>
<dbReference type="InterPro" id="IPR050361">
    <property type="entry name" value="MPP/UQCRC_Complex"/>
</dbReference>
<evidence type="ECO:0000313" key="2">
    <source>
        <dbReference type="EMBL" id="MBC9207006.1"/>
    </source>
</evidence>
<dbReference type="Proteomes" id="UP000626026">
    <property type="component" value="Unassembled WGS sequence"/>
</dbReference>
<comment type="caution">
    <text evidence="2">The sequence shown here is derived from an EMBL/GenBank/DDBJ whole genome shotgun (WGS) entry which is preliminary data.</text>
</comment>
<evidence type="ECO:0000259" key="1">
    <source>
        <dbReference type="Pfam" id="PF05193"/>
    </source>
</evidence>
<dbReference type="InterPro" id="IPR011249">
    <property type="entry name" value="Metalloenz_LuxS/M16"/>
</dbReference>
<keyword evidence="3" id="KW-1185">Reference proteome</keyword>
<reference evidence="2 3" key="1">
    <citation type="journal article" date="2013" name="Int. J. Syst. Evol. Microbiol.">
        <title>Roseomonas aerophila sp. nov., isolated from air.</title>
        <authorList>
            <person name="Kim S.J."/>
            <person name="Weon H.Y."/>
            <person name="Ahn J.H."/>
            <person name="Hong S.B."/>
            <person name="Seok S.J."/>
            <person name="Whang K.S."/>
            <person name="Kwon S.W."/>
        </authorList>
    </citation>
    <scope>NUCLEOTIDE SEQUENCE [LARGE SCALE GENOMIC DNA]</scope>
    <source>
        <strain evidence="2 3">NBRC 108923</strain>
    </source>
</reference>
<dbReference type="SUPFAM" id="SSF63411">
    <property type="entry name" value="LuxS/MPP-like metallohydrolase"/>
    <property type="match status" value="2"/>
</dbReference>
<sequence length="419" mass="44143">MSDIPGFSMPIQVVEAGGITAWLAEDHSVPVVSVSWGWDGGAALDPAGAEGTASMAASLLTEGAGTLDALAFADAARDEAVGLSFSVDRDGFDGGFRALLPALPKAIELARLAMTAPRFDEEAVRRIRARAIAGARQSLEGPRGRASRAFWAAAFPNHPAGRPANGTAESLATVTVDGMREILARQIHRGGLLVGISGAITAQQVASMLPELFGTLPQGTPPTLPKLPDFTAFGTQVVPVAASQSTVLFGQQGLPVTDPEWETAQVVLRIFSGGGFSSRLMKSIREERGLTYGIYAGLDSMFGGGVLVGSAATANAKTAEALSVLRAEWKRMADGGPTQEEMDEAISFLTGSQPLQFTDSRRISSTLLAMRRNNRPLDWLERRPERLRAIGRDKAAAAARRLLVPDTLAMTIAGQPEGL</sequence>
<dbReference type="InterPro" id="IPR007863">
    <property type="entry name" value="Peptidase_M16_C"/>
</dbReference>
<dbReference type="EMBL" id="JACTVA010000012">
    <property type="protein sequence ID" value="MBC9207006.1"/>
    <property type="molecule type" value="Genomic_DNA"/>
</dbReference>
<feature type="domain" description="Peptidase M16 C-terminal" evidence="1">
    <location>
        <begin position="175"/>
        <end position="347"/>
    </location>
</feature>
<dbReference type="Pfam" id="PF05193">
    <property type="entry name" value="Peptidase_M16_C"/>
    <property type="match status" value="1"/>
</dbReference>
<evidence type="ECO:0000313" key="3">
    <source>
        <dbReference type="Proteomes" id="UP000626026"/>
    </source>
</evidence>
<dbReference type="Gene3D" id="3.30.830.10">
    <property type="entry name" value="Metalloenzyme, LuxS/M16 peptidase-like"/>
    <property type="match status" value="2"/>
</dbReference>
<dbReference type="RefSeq" id="WP_187784178.1">
    <property type="nucleotide sequence ID" value="NZ_JACTVA010000012.1"/>
</dbReference>
<name>A0ABR7RKA4_9PROT</name>